<evidence type="ECO:0000256" key="9">
    <source>
        <dbReference type="PROSITE-ProRule" id="PRU00175"/>
    </source>
</evidence>
<dbReference type="CDD" id="cd16461">
    <property type="entry name" value="RING-H2_EL5-like"/>
    <property type="match status" value="1"/>
</dbReference>
<proteinExistence type="predicted"/>
<name>A0A9Q0JC26_9ROSI</name>
<feature type="region of interest" description="Disordered" evidence="10">
    <location>
        <begin position="1"/>
        <end position="59"/>
    </location>
</feature>
<evidence type="ECO:0000256" key="5">
    <source>
        <dbReference type="ARBA" id="ARBA00022723"/>
    </source>
</evidence>
<keyword evidence="11" id="KW-0812">Transmembrane</keyword>
<evidence type="ECO:0000256" key="1">
    <source>
        <dbReference type="ARBA" id="ARBA00000900"/>
    </source>
</evidence>
<protein>
    <recommendedName>
        <fullName evidence="3">RING-type E3 ubiquitin transferase</fullName>
        <ecNumber evidence="3">2.3.2.27</ecNumber>
    </recommendedName>
</protein>
<comment type="catalytic activity">
    <reaction evidence="1">
        <text>S-ubiquitinyl-[E2 ubiquitin-conjugating enzyme]-L-cysteine + [acceptor protein]-L-lysine = [E2 ubiquitin-conjugating enzyme]-L-cysteine + N(6)-ubiquitinyl-[acceptor protein]-L-lysine.</text>
        <dbReference type="EC" id="2.3.2.27"/>
    </reaction>
</comment>
<dbReference type="InterPro" id="IPR013083">
    <property type="entry name" value="Znf_RING/FYVE/PHD"/>
</dbReference>
<evidence type="ECO:0000256" key="8">
    <source>
        <dbReference type="ARBA" id="ARBA00022833"/>
    </source>
</evidence>
<dbReference type="OrthoDB" id="8062037at2759"/>
<evidence type="ECO:0000256" key="11">
    <source>
        <dbReference type="SAM" id="Phobius"/>
    </source>
</evidence>
<keyword evidence="11" id="KW-1133">Transmembrane helix</keyword>
<evidence type="ECO:0000256" key="7">
    <source>
        <dbReference type="ARBA" id="ARBA00022786"/>
    </source>
</evidence>
<evidence type="ECO:0000256" key="4">
    <source>
        <dbReference type="ARBA" id="ARBA00022679"/>
    </source>
</evidence>
<dbReference type="AlphaFoldDB" id="A0A9Q0JC26"/>
<evidence type="ECO:0000313" key="13">
    <source>
        <dbReference type="EMBL" id="KAJ4836054.1"/>
    </source>
</evidence>
<comment type="caution">
    <text evidence="13">The sequence shown here is derived from an EMBL/GenBank/DDBJ whole genome shotgun (WGS) entry which is preliminary data.</text>
</comment>
<dbReference type="EC" id="2.3.2.27" evidence="3"/>
<dbReference type="Gene3D" id="3.30.40.10">
    <property type="entry name" value="Zinc/RING finger domain, C3HC4 (zinc finger)"/>
    <property type="match status" value="1"/>
</dbReference>
<accession>A0A9Q0JC26</accession>
<keyword evidence="8" id="KW-0862">Zinc</keyword>
<dbReference type="FunFam" id="3.30.40.10:FF:000591">
    <property type="entry name" value="RING-H2 finger protein ATL65"/>
    <property type="match status" value="1"/>
</dbReference>
<dbReference type="PANTHER" id="PTHR46913:SF21">
    <property type="entry name" value="RING-TYPE E3 UBIQUITIN TRANSFERASE"/>
    <property type="match status" value="1"/>
</dbReference>
<dbReference type="GO" id="GO:0061630">
    <property type="term" value="F:ubiquitin protein ligase activity"/>
    <property type="evidence" value="ECO:0007669"/>
    <property type="project" value="UniProtKB-EC"/>
</dbReference>
<evidence type="ECO:0000259" key="12">
    <source>
        <dbReference type="PROSITE" id="PS50089"/>
    </source>
</evidence>
<feature type="domain" description="RING-type" evidence="12">
    <location>
        <begin position="175"/>
        <end position="217"/>
    </location>
</feature>
<dbReference type="Proteomes" id="UP001141552">
    <property type="component" value="Unassembled WGS sequence"/>
</dbReference>
<evidence type="ECO:0000256" key="6">
    <source>
        <dbReference type="ARBA" id="ARBA00022771"/>
    </source>
</evidence>
<organism evidence="13 14">
    <name type="scientific">Turnera subulata</name>
    <dbReference type="NCBI Taxonomy" id="218843"/>
    <lineage>
        <taxon>Eukaryota</taxon>
        <taxon>Viridiplantae</taxon>
        <taxon>Streptophyta</taxon>
        <taxon>Embryophyta</taxon>
        <taxon>Tracheophyta</taxon>
        <taxon>Spermatophyta</taxon>
        <taxon>Magnoliopsida</taxon>
        <taxon>eudicotyledons</taxon>
        <taxon>Gunneridae</taxon>
        <taxon>Pentapetalae</taxon>
        <taxon>rosids</taxon>
        <taxon>fabids</taxon>
        <taxon>Malpighiales</taxon>
        <taxon>Passifloraceae</taxon>
        <taxon>Turnera</taxon>
    </lineage>
</organism>
<sequence>MTPVPSPAPSPLPLRRHHHHHLHRQWDPSPTSTLTTASTHLPLPPPPQPAAANSNNNKQLPSVDFSPPLIAMVAVVATAFLLITYSRLISRSLLRILRRWRRWRRRRRLRHYLSSPSHSLDSPPPPFDSPEGFHVYSPYGLDDSVIKTIPLSLYTTKTNSFHKQNDTIRITTRDCAVCLLEFEDNDYVRTLPVCSHSFHVDCIDIWLRSHANCPLCRAGIFRQESPFIPVMAARIRPSLDDDTILNSITLEQPMLLSPPRVYAAESCASTTTEITPCIEEPTPRRHSSNFGGNISYGNISEDRFNSIGPRDILLKRSYSFGFERSLAASERMLVTEPATASPWRYRRGVGGGGGGGSSFWSRRPSPFGSLSKARVFSFRYYKGMKSPFFRRRGGFFPLSERFSAVGGGGGGSSSRRSRSLASPMFLRSSVIGSSAMAFSSSRLRCGDPEALLSPERFNRRFQLEPKSGSVLSKVKGTMFPGMFMQKPDKQEAIKKLKTHVAMFSAWVFAVRLTPYILHYFSDEKDELNLF</sequence>
<evidence type="ECO:0000256" key="10">
    <source>
        <dbReference type="SAM" id="MobiDB-lite"/>
    </source>
</evidence>
<feature type="compositionally biased region" description="Basic residues" evidence="10">
    <location>
        <begin position="14"/>
        <end position="23"/>
    </location>
</feature>
<keyword evidence="4" id="KW-0808">Transferase</keyword>
<keyword evidence="7" id="KW-0833">Ubl conjugation pathway</keyword>
<evidence type="ECO:0000256" key="2">
    <source>
        <dbReference type="ARBA" id="ARBA00004906"/>
    </source>
</evidence>
<dbReference type="PROSITE" id="PS50089">
    <property type="entry name" value="ZF_RING_2"/>
    <property type="match status" value="1"/>
</dbReference>
<dbReference type="GO" id="GO:0016567">
    <property type="term" value="P:protein ubiquitination"/>
    <property type="evidence" value="ECO:0007669"/>
    <property type="project" value="InterPro"/>
</dbReference>
<feature type="compositionally biased region" description="Low complexity" evidence="10">
    <location>
        <begin position="28"/>
        <end position="41"/>
    </location>
</feature>
<dbReference type="InterPro" id="IPR001841">
    <property type="entry name" value="Znf_RING"/>
</dbReference>
<dbReference type="SMART" id="SM00184">
    <property type="entry name" value="RING"/>
    <property type="match status" value="1"/>
</dbReference>
<dbReference type="GO" id="GO:0008270">
    <property type="term" value="F:zinc ion binding"/>
    <property type="evidence" value="ECO:0007669"/>
    <property type="project" value="UniProtKB-KW"/>
</dbReference>
<gene>
    <name evidence="13" type="ORF">Tsubulata_008953</name>
</gene>
<dbReference type="InterPro" id="IPR044600">
    <property type="entry name" value="ATL1/ATL16-like"/>
</dbReference>
<keyword evidence="14" id="KW-1185">Reference proteome</keyword>
<dbReference type="EMBL" id="JAKUCV010004237">
    <property type="protein sequence ID" value="KAJ4836054.1"/>
    <property type="molecule type" value="Genomic_DNA"/>
</dbReference>
<comment type="pathway">
    <text evidence="2">Protein modification; protein ubiquitination.</text>
</comment>
<keyword evidence="6 9" id="KW-0863">Zinc-finger</keyword>
<reference evidence="13" key="2">
    <citation type="journal article" date="2023" name="Plants (Basel)">
        <title>Annotation of the Turnera subulata (Passifloraceae) Draft Genome Reveals the S-Locus Evolved after the Divergence of Turneroideae from Passifloroideae in a Stepwise Manner.</title>
        <authorList>
            <person name="Henning P.M."/>
            <person name="Roalson E.H."/>
            <person name="Mir W."/>
            <person name="McCubbin A.G."/>
            <person name="Shore J.S."/>
        </authorList>
    </citation>
    <scope>NUCLEOTIDE SEQUENCE</scope>
    <source>
        <strain evidence="13">F60SS</strain>
    </source>
</reference>
<reference evidence="13" key="1">
    <citation type="submission" date="2022-02" db="EMBL/GenBank/DDBJ databases">
        <authorList>
            <person name="Henning P.M."/>
            <person name="McCubbin A.G."/>
            <person name="Shore J.S."/>
        </authorList>
    </citation>
    <scope>NUCLEOTIDE SEQUENCE</scope>
    <source>
        <strain evidence="13">F60SS</strain>
        <tissue evidence="13">Leaves</tissue>
    </source>
</reference>
<feature type="compositionally biased region" description="Pro residues" evidence="10">
    <location>
        <begin position="1"/>
        <end position="12"/>
    </location>
</feature>
<dbReference type="PANTHER" id="PTHR46913">
    <property type="entry name" value="RING-H2 FINGER PROTEIN ATL16"/>
    <property type="match status" value="1"/>
</dbReference>
<evidence type="ECO:0000313" key="14">
    <source>
        <dbReference type="Proteomes" id="UP001141552"/>
    </source>
</evidence>
<keyword evidence="5" id="KW-0479">Metal-binding</keyword>
<feature type="transmembrane region" description="Helical" evidence="11">
    <location>
        <begin position="69"/>
        <end position="89"/>
    </location>
</feature>
<dbReference type="SUPFAM" id="SSF57850">
    <property type="entry name" value="RING/U-box"/>
    <property type="match status" value="1"/>
</dbReference>
<dbReference type="Pfam" id="PF13639">
    <property type="entry name" value="zf-RING_2"/>
    <property type="match status" value="1"/>
</dbReference>
<keyword evidence="11" id="KW-0472">Membrane</keyword>
<feature type="transmembrane region" description="Helical" evidence="11">
    <location>
        <begin position="500"/>
        <end position="520"/>
    </location>
</feature>
<evidence type="ECO:0000256" key="3">
    <source>
        <dbReference type="ARBA" id="ARBA00012483"/>
    </source>
</evidence>